<gene>
    <name evidence="8" type="ORF">F0161_10720</name>
</gene>
<reference evidence="8 9" key="1">
    <citation type="submission" date="2019-09" db="EMBL/GenBank/DDBJ databases">
        <title>Complete Genome Sequence of Lactobacillus nenjiangensis SH-Y15, isolated from sauerkraut.</title>
        <authorList>
            <person name="Yang H."/>
        </authorList>
    </citation>
    <scope>NUCLEOTIDE SEQUENCE [LARGE SCALE GENOMIC DNA]</scope>
    <source>
        <strain evidence="8 9">SH-Y15</strain>
    </source>
</reference>
<dbReference type="Proteomes" id="UP000325295">
    <property type="component" value="Chromosome"/>
</dbReference>
<evidence type="ECO:0000256" key="6">
    <source>
        <dbReference type="ARBA" id="ARBA00023136"/>
    </source>
</evidence>
<keyword evidence="4 7" id="KW-0812">Transmembrane</keyword>
<dbReference type="GO" id="GO:0015109">
    <property type="term" value="F:chromate transmembrane transporter activity"/>
    <property type="evidence" value="ECO:0007669"/>
    <property type="project" value="InterPro"/>
</dbReference>
<dbReference type="OrthoDB" id="9027281at2"/>
<keyword evidence="3" id="KW-1003">Cell membrane</keyword>
<comment type="subcellular location">
    <subcellularLocation>
        <location evidence="1">Cell membrane</location>
        <topology evidence="1">Multi-pass membrane protein</topology>
    </subcellularLocation>
</comment>
<keyword evidence="5 7" id="KW-1133">Transmembrane helix</keyword>
<feature type="transmembrane region" description="Helical" evidence="7">
    <location>
        <begin position="148"/>
        <end position="179"/>
    </location>
</feature>
<keyword evidence="9" id="KW-1185">Reference proteome</keyword>
<dbReference type="EMBL" id="CP043939">
    <property type="protein sequence ID" value="QER68264.1"/>
    <property type="molecule type" value="Genomic_DNA"/>
</dbReference>
<name>A0A5P1X5V5_9LACO</name>
<dbReference type="Pfam" id="PF02417">
    <property type="entry name" value="Chromate_transp"/>
    <property type="match status" value="1"/>
</dbReference>
<dbReference type="PANTHER" id="PTHR43663">
    <property type="entry name" value="CHROMATE TRANSPORT PROTEIN-RELATED"/>
    <property type="match status" value="1"/>
</dbReference>
<evidence type="ECO:0000256" key="5">
    <source>
        <dbReference type="ARBA" id="ARBA00022989"/>
    </source>
</evidence>
<evidence type="ECO:0000256" key="4">
    <source>
        <dbReference type="ARBA" id="ARBA00022692"/>
    </source>
</evidence>
<feature type="transmembrane region" description="Helical" evidence="7">
    <location>
        <begin position="12"/>
        <end position="34"/>
    </location>
</feature>
<evidence type="ECO:0000256" key="3">
    <source>
        <dbReference type="ARBA" id="ARBA00022475"/>
    </source>
</evidence>
<comment type="similarity">
    <text evidence="2">Belongs to the chromate ion transporter (CHR) (TC 2.A.51) family.</text>
</comment>
<protein>
    <submittedName>
        <fullName evidence="8">Chromate transporter</fullName>
    </submittedName>
</protein>
<dbReference type="PANTHER" id="PTHR43663:SF2">
    <property type="entry name" value="CHROMATE TRANSPORT PROTEIN-RELATED"/>
    <property type="match status" value="1"/>
</dbReference>
<proteinExistence type="inferred from homology"/>
<dbReference type="AlphaFoldDB" id="A0A5P1X5V5"/>
<evidence type="ECO:0000256" key="7">
    <source>
        <dbReference type="SAM" id="Phobius"/>
    </source>
</evidence>
<feature type="transmembrane region" description="Helical" evidence="7">
    <location>
        <begin position="82"/>
        <end position="104"/>
    </location>
</feature>
<evidence type="ECO:0000313" key="8">
    <source>
        <dbReference type="EMBL" id="QER68264.1"/>
    </source>
</evidence>
<dbReference type="KEGG" id="lnn:F0161_10720"/>
<sequence length="185" mass="20065">MWRNLMNKNMTLFKVYLLAGTFTFSGGMAMLPVIERELCDKLNLITKKDLYEYTTLSQTFPGVIALTNACFVGKKVNGTVGMIAAGLGAVLPAYILMSIATVLYQLVPQDGIVLSILGAIRATSAAFLITAAYSIARYNLNNVVNIGIALVCFILTIFNLVSAPMLIVLAIVFGIILTYGRQVKK</sequence>
<evidence type="ECO:0000256" key="2">
    <source>
        <dbReference type="ARBA" id="ARBA00005262"/>
    </source>
</evidence>
<keyword evidence="6 7" id="KW-0472">Membrane</keyword>
<dbReference type="GO" id="GO:0005886">
    <property type="term" value="C:plasma membrane"/>
    <property type="evidence" value="ECO:0007669"/>
    <property type="project" value="UniProtKB-SubCell"/>
</dbReference>
<accession>A0A5P1X5V5</accession>
<dbReference type="InterPro" id="IPR052518">
    <property type="entry name" value="CHR_Transporter"/>
</dbReference>
<evidence type="ECO:0000256" key="1">
    <source>
        <dbReference type="ARBA" id="ARBA00004651"/>
    </source>
</evidence>
<dbReference type="InterPro" id="IPR003370">
    <property type="entry name" value="Chromate_transpt"/>
</dbReference>
<evidence type="ECO:0000313" key="9">
    <source>
        <dbReference type="Proteomes" id="UP000325295"/>
    </source>
</evidence>
<feature type="transmembrane region" description="Helical" evidence="7">
    <location>
        <begin position="111"/>
        <end position="136"/>
    </location>
</feature>
<organism evidence="8 9">
    <name type="scientific">Paucilactobacillus nenjiangensis</name>
    <dbReference type="NCBI Taxonomy" id="1296540"/>
    <lineage>
        <taxon>Bacteria</taxon>
        <taxon>Bacillati</taxon>
        <taxon>Bacillota</taxon>
        <taxon>Bacilli</taxon>
        <taxon>Lactobacillales</taxon>
        <taxon>Lactobacillaceae</taxon>
        <taxon>Paucilactobacillus</taxon>
    </lineage>
</organism>